<dbReference type="EMBL" id="JAVRQU010000016">
    <property type="protein sequence ID" value="KAK5694056.1"/>
    <property type="molecule type" value="Genomic_DNA"/>
</dbReference>
<gene>
    <name evidence="4" type="ORF">LTR97_009675</name>
</gene>
<proteinExistence type="predicted"/>
<evidence type="ECO:0000313" key="4">
    <source>
        <dbReference type="EMBL" id="KAK5694056.1"/>
    </source>
</evidence>
<evidence type="ECO:0000256" key="1">
    <source>
        <dbReference type="SAM" id="MobiDB-lite"/>
    </source>
</evidence>
<dbReference type="InterPro" id="IPR049326">
    <property type="entry name" value="Rhodopsin_dom_fungi"/>
</dbReference>
<keyword evidence="2" id="KW-0812">Transmembrane</keyword>
<feature type="compositionally biased region" description="Polar residues" evidence="1">
    <location>
        <begin position="284"/>
        <end position="295"/>
    </location>
</feature>
<name>A0AAN7VP27_9PEZI</name>
<feature type="transmembrane region" description="Helical" evidence="2">
    <location>
        <begin position="93"/>
        <end position="115"/>
    </location>
</feature>
<evidence type="ECO:0000259" key="3">
    <source>
        <dbReference type="Pfam" id="PF20684"/>
    </source>
</evidence>
<feature type="transmembrane region" description="Helical" evidence="2">
    <location>
        <begin position="127"/>
        <end position="150"/>
    </location>
</feature>
<organism evidence="4 5">
    <name type="scientific">Elasticomyces elasticus</name>
    <dbReference type="NCBI Taxonomy" id="574655"/>
    <lineage>
        <taxon>Eukaryota</taxon>
        <taxon>Fungi</taxon>
        <taxon>Dikarya</taxon>
        <taxon>Ascomycota</taxon>
        <taxon>Pezizomycotina</taxon>
        <taxon>Dothideomycetes</taxon>
        <taxon>Dothideomycetidae</taxon>
        <taxon>Mycosphaerellales</taxon>
        <taxon>Teratosphaeriaceae</taxon>
        <taxon>Elasticomyces</taxon>
    </lineage>
</organism>
<dbReference type="Pfam" id="PF20684">
    <property type="entry name" value="Fung_rhodopsin"/>
    <property type="match status" value="1"/>
</dbReference>
<evidence type="ECO:0000256" key="2">
    <source>
        <dbReference type="SAM" id="Phobius"/>
    </source>
</evidence>
<feature type="domain" description="Rhodopsin" evidence="3">
    <location>
        <begin position="31"/>
        <end position="265"/>
    </location>
</feature>
<keyword evidence="2" id="KW-1133">Transmembrane helix</keyword>
<dbReference type="PANTHER" id="PTHR39614">
    <property type="entry name" value="INTEGRAL MEMBRANE PROTEIN"/>
    <property type="match status" value="1"/>
</dbReference>
<feature type="transmembrane region" description="Helical" evidence="2">
    <location>
        <begin position="170"/>
        <end position="192"/>
    </location>
</feature>
<feature type="region of interest" description="Disordered" evidence="1">
    <location>
        <begin position="284"/>
        <end position="393"/>
    </location>
</feature>
<feature type="compositionally biased region" description="Basic and acidic residues" evidence="1">
    <location>
        <begin position="371"/>
        <end position="393"/>
    </location>
</feature>
<accession>A0AAN7VP27</accession>
<dbReference type="PANTHER" id="PTHR39614:SF2">
    <property type="entry name" value="INTEGRAL MEMBRANE PROTEIN"/>
    <property type="match status" value="1"/>
</dbReference>
<keyword evidence="2" id="KW-0472">Membrane</keyword>
<comment type="caution">
    <text evidence="4">The sequence shown here is derived from an EMBL/GenBank/DDBJ whole genome shotgun (WGS) entry which is preliminary data.</text>
</comment>
<reference evidence="4" key="1">
    <citation type="submission" date="2023-08" db="EMBL/GenBank/DDBJ databases">
        <title>Black Yeasts Isolated from many extreme environments.</title>
        <authorList>
            <person name="Coleine C."/>
            <person name="Stajich J.E."/>
            <person name="Selbmann L."/>
        </authorList>
    </citation>
    <scope>NUCLEOTIDE SEQUENCE</scope>
    <source>
        <strain evidence="4">CCFEE 5810</strain>
    </source>
</reference>
<dbReference type="AlphaFoldDB" id="A0AAN7VP27"/>
<feature type="transmembrane region" description="Helical" evidence="2">
    <location>
        <begin position="12"/>
        <end position="35"/>
    </location>
</feature>
<sequence length="393" mass="43007">MSTTSNPGDSAPGLPSAAILFLIWAFMLYLARIWSKISKSDPWGSDGNVISLAMLAAIGHVVSIYYAWHRGYRHGWKDQLSAVDQSAIKKSLYAAQLFFVTSIGLTRTSTVLFTTRILTLGERHQRLAYGLVTACGVSTVVLLLAIALRYPLAQPWDVLDGSQEMFTRWVIVEVVGLVVDCGTLVFSIGLIWRLQMSVGKRLTVGALFAVRLLIVPVVAFRLAQLRPANARPSATYNNAEAILTEAELSLFLVLSSATCLKPVFQPFHPGFFAATDTNLAVTGYTNRPKGSNSNGREPYYELSGAPSQSGRDRKRPVSHVVSRTVDDDEVNLVSSHPRRPAVTAMRPDEGETWSEAVAGSEASQRNTSGGHHIEATRTWEISYEQRDGSGHVE</sequence>
<dbReference type="Proteomes" id="UP001310594">
    <property type="component" value="Unassembled WGS sequence"/>
</dbReference>
<protein>
    <recommendedName>
        <fullName evidence="3">Rhodopsin domain-containing protein</fullName>
    </recommendedName>
</protein>
<evidence type="ECO:0000313" key="5">
    <source>
        <dbReference type="Proteomes" id="UP001310594"/>
    </source>
</evidence>
<feature type="transmembrane region" description="Helical" evidence="2">
    <location>
        <begin position="47"/>
        <end position="68"/>
    </location>
</feature>
<feature type="transmembrane region" description="Helical" evidence="2">
    <location>
        <begin position="204"/>
        <end position="223"/>
    </location>
</feature>